<keyword evidence="5" id="KW-0804">Transcription</keyword>
<keyword evidence="3" id="KW-0238">DNA-binding</keyword>
<evidence type="ECO:0000313" key="8">
    <source>
        <dbReference type="Proteomes" id="UP000273982"/>
    </source>
</evidence>
<dbReference type="PROSITE" id="PS50931">
    <property type="entry name" value="HTH_LYSR"/>
    <property type="match status" value="1"/>
</dbReference>
<proteinExistence type="inferred from homology"/>
<protein>
    <submittedName>
        <fullName evidence="7">LysR family transcriptional regulator</fullName>
    </submittedName>
</protein>
<dbReference type="Pfam" id="PF03466">
    <property type="entry name" value="LysR_substrate"/>
    <property type="match status" value="1"/>
</dbReference>
<dbReference type="PANTHER" id="PTHR30293">
    <property type="entry name" value="TRANSCRIPTIONAL REGULATORY PROTEIN NAC-RELATED"/>
    <property type="match status" value="1"/>
</dbReference>
<dbReference type="GO" id="GO:0003677">
    <property type="term" value="F:DNA binding"/>
    <property type="evidence" value="ECO:0007669"/>
    <property type="project" value="UniProtKB-KW"/>
</dbReference>
<dbReference type="InterPro" id="IPR036390">
    <property type="entry name" value="WH_DNA-bd_sf"/>
</dbReference>
<evidence type="ECO:0000256" key="3">
    <source>
        <dbReference type="ARBA" id="ARBA00023125"/>
    </source>
</evidence>
<keyword evidence="4" id="KW-0010">Activator</keyword>
<keyword evidence="2" id="KW-0805">Transcription regulation</keyword>
<evidence type="ECO:0000256" key="1">
    <source>
        <dbReference type="ARBA" id="ARBA00009437"/>
    </source>
</evidence>
<accession>A0A3G8MDZ8</accession>
<organism evidence="7 8">
    <name type="scientific">Methylocystis rosea</name>
    <dbReference type="NCBI Taxonomy" id="173366"/>
    <lineage>
        <taxon>Bacteria</taxon>
        <taxon>Pseudomonadati</taxon>
        <taxon>Pseudomonadota</taxon>
        <taxon>Alphaproteobacteria</taxon>
        <taxon>Hyphomicrobiales</taxon>
        <taxon>Methylocystaceae</taxon>
        <taxon>Methylocystis</taxon>
    </lineage>
</organism>
<dbReference type="GO" id="GO:2000142">
    <property type="term" value="P:regulation of DNA-templated transcription initiation"/>
    <property type="evidence" value="ECO:0007669"/>
    <property type="project" value="TreeGrafter"/>
</dbReference>
<dbReference type="KEGG" id="mros:EHO51_19195"/>
<dbReference type="InterPro" id="IPR005119">
    <property type="entry name" value="LysR_subst-bd"/>
</dbReference>
<dbReference type="SUPFAM" id="SSF46785">
    <property type="entry name" value="Winged helix' DNA-binding domain"/>
    <property type="match status" value="1"/>
</dbReference>
<gene>
    <name evidence="7" type="ORF">EHO51_19195</name>
</gene>
<dbReference type="Gene3D" id="3.40.190.290">
    <property type="match status" value="1"/>
</dbReference>
<sequence length="292" mass="32715">MERLNYQHLYYFWAVAKMGSIKNACSMLGLAQPTISGQLAVFEKSIGNKVFRREGRKLVLTEKGLLAFSYADEIFSIGDELSTWLKGENAERRLKLRIGVCNALDTLVVRRLLTPLLSMPQSPKLVCFDSNAERSLSELRPLTYDLAFLNTPPASVRHGFSSQLLAALDMSIFGAPNLVAAYRDGFPRSLHYAPVILPTSNTILRQSLDRWFHSHGLKPQVRAEIEDNSLLKSIAATGEGLIFAPSVIRREMRERYGLDFVAEIEGVQERVFAVANHRNPAVAAMIRSMSSW</sequence>
<keyword evidence="7" id="KW-0614">Plasmid</keyword>
<dbReference type="Gene3D" id="1.10.10.10">
    <property type="entry name" value="Winged helix-like DNA-binding domain superfamily/Winged helix DNA-binding domain"/>
    <property type="match status" value="1"/>
</dbReference>
<evidence type="ECO:0000256" key="5">
    <source>
        <dbReference type="ARBA" id="ARBA00023163"/>
    </source>
</evidence>
<reference evidence="7 8" key="1">
    <citation type="submission" date="2018-11" db="EMBL/GenBank/DDBJ databases">
        <title>Genome squencing of methanotrophic bacteria isolated from alkaline groundwater in Korea.</title>
        <authorList>
            <person name="Nguyen L.N."/>
        </authorList>
    </citation>
    <scope>NUCLEOTIDE SEQUENCE [LARGE SCALE GENOMIC DNA]</scope>
    <source>
        <strain evidence="7 8">GW6</strain>
        <plasmid evidence="8">pgw6_1</plasmid>
    </source>
</reference>
<evidence type="ECO:0000256" key="2">
    <source>
        <dbReference type="ARBA" id="ARBA00023015"/>
    </source>
</evidence>
<evidence type="ECO:0000313" key="7">
    <source>
        <dbReference type="EMBL" id="AZG78978.1"/>
    </source>
</evidence>
<dbReference type="PANTHER" id="PTHR30293:SF2">
    <property type="entry name" value="TRANSCRIPTIONAL ACTIVATOR PROTEIN NHAR"/>
    <property type="match status" value="1"/>
</dbReference>
<dbReference type="GO" id="GO:0003700">
    <property type="term" value="F:DNA-binding transcription factor activity"/>
    <property type="evidence" value="ECO:0007669"/>
    <property type="project" value="InterPro"/>
</dbReference>
<geneLocation type="plasmid" evidence="8">
    <name>pgw6_1</name>
</geneLocation>
<dbReference type="Pfam" id="PF00126">
    <property type="entry name" value="HTH_1"/>
    <property type="match status" value="1"/>
</dbReference>
<evidence type="ECO:0000259" key="6">
    <source>
        <dbReference type="PROSITE" id="PS50931"/>
    </source>
</evidence>
<comment type="similarity">
    <text evidence="1">Belongs to the LysR transcriptional regulatory family.</text>
</comment>
<evidence type="ECO:0000256" key="4">
    <source>
        <dbReference type="ARBA" id="ARBA00023159"/>
    </source>
</evidence>
<dbReference type="Proteomes" id="UP000273982">
    <property type="component" value="Plasmid pGW6_1"/>
</dbReference>
<feature type="domain" description="HTH lysR-type" evidence="6">
    <location>
        <begin position="4"/>
        <end position="61"/>
    </location>
</feature>
<dbReference type="InterPro" id="IPR000847">
    <property type="entry name" value="LysR_HTH_N"/>
</dbReference>
<dbReference type="EMBL" id="CP034087">
    <property type="protein sequence ID" value="AZG78978.1"/>
    <property type="molecule type" value="Genomic_DNA"/>
</dbReference>
<dbReference type="InterPro" id="IPR036388">
    <property type="entry name" value="WH-like_DNA-bd_sf"/>
</dbReference>
<dbReference type="AlphaFoldDB" id="A0A3G8MDZ8"/>
<name>A0A3G8MDZ8_9HYPH</name>
<dbReference type="SUPFAM" id="SSF53850">
    <property type="entry name" value="Periplasmic binding protein-like II"/>
    <property type="match status" value="1"/>
</dbReference>